<dbReference type="Pfam" id="PF20151">
    <property type="entry name" value="DUF6533"/>
    <property type="match status" value="1"/>
</dbReference>
<evidence type="ECO:0000256" key="1">
    <source>
        <dbReference type="SAM" id="MobiDB-lite"/>
    </source>
</evidence>
<feature type="transmembrane region" description="Helical" evidence="2">
    <location>
        <begin position="177"/>
        <end position="205"/>
    </location>
</feature>
<dbReference type="STRING" id="139420.A0A371D998"/>
<reference evidence="4 5" key="1">
    <citation type="journal article" date="2018" name="Biotechnol. Biofuels">
        <title>Integrative visual omics of the white-rot fungus Polyporus brumalis exposes the biotechnological potential of its oxidative enzymes for delignifying raw plant biomass.</title>
        <authorList>
            <person name="Miyauchi S."/>
            <person name="Rancon A."/>
            <person name="Drula E."/>
            <person name="Hage H."/>
            <person name="Chaduli D."/>
            <person name="Favel A."/>
            <person name="Grisel S."/>
            <person name="Henrissat B."/>
            <person name="Herpoel-Gimbert I."/>
            <person name="Ruiz-Duenas F.J."/>
            <person name="Chevret D."/>
            <person name="Hainaut M."/>
            <person name="Lin J."/>
            <person name="Wang M."/>
            <person name="Pangilinan J."/>
            <person name="Lipzen A."/>
            <person name="Lesage-Meessen L."/>
            <person name="Navarro D."/>
            <person name="Riley R."/>
            <person name="Grigoriev I.V."/>
            <person name="Zhou S."/>
            <person name="Raouche S."/>
            <person name="Rosso M.N."/>
        </authorList>
    </citation>
    <scope>NUCLEOTIDE SEQUENCE [LARGE SCALE GENOMIC DNA]</scope>
    <source>
        <strain evidence="4 5">BRFM 1820</strain>
    </source>
</reference>
<proteinExistence type="predicted"/>
<feature type="transmembrane region" description="Helical" evidence="2">
    <location>
        <begin position="259"/>
        <end position="281"/>
    </location>
</feature>
<feature type="transmembrane region" description="Helical" evidence="2">
    <location>
        <begin position="53"/>
        <end position="79"/>
    </location>
</feature>
<feature type="transmembrane region" description="Helical" evidence="2">
    <location>
        <begin position="91"/>
        <end position="112"/>
    </location>
</feature>
<dbReference type="Proteomes" id="UP000256964">
    <property type="component" value="Unassembled WGS sequence"/>
</dbReference>
<feature type="region of interest" description="Disordered" evidence="1">
    <location>
        <begin position="325"/>
        <end position="349"/>
    </location>
</feature>
<name>A0A371D998_9APHY</name>
<evidence type="ECO:0000313" key="4">
    <source>
        <dbReference type="EMBL" id="RDX49092.1"/>
    </source>
</evidence>
<keyword evidence="2" id="KW-0472">Membrane</keyword>
<dbReference type="EMBL" id="KZ857407">
    <property type="protein sequence ID" value="RDX49092.1"/>
    <property type="molecule type" value="Genomic_DNA"/>
</dbReference>
<keyword evidence="5" id="KW-1185">Reference proteome</keyword>
<gene>
    <name evidence="4" type="ORF">OH76DRAFT_1483321</name>
</gene>
<feature type="domain" description="DUF6533" evidence="3">
    <location>
        <begin position="23"/>
        <end position="67"/>
    </location>
</feature>
<dbReference type="InterPro" id="IPR045340">
    <property type="entry name" value="DUF6533"/>
</dbReference>
<feature type="transmembrane region" description="Helical" evidence="2">
    <location>
        <begin position="20"/>
        <end position="41"/>
    </location>
</feature>
<dbReference type="AlphaFoldDB" id="A0A371D998"/>
<evidence type="ECO:0000259" key="3">
    <source>
        <dbReference type="Pfam" id="PF20151"/>
    </source>
</evidence>
<feature type="transmembrane region" description="Helical" evidence="2">
    <location>
        <begin position="124"/>
        <end position="146"/>
    </location>
</feature>
<dbReference type="OrthoDB" id="2745134at2759"/>
<sequence>MSSDADGAAATVALFKTFYTSDYCSLAASVLFIYDTFIIFDREVAYFWTTKRISGAALLFFANKWISMTVYVMVIVNFAPFPSDKIQRNCSVLPIAAGAMARLQYIPGAAFSALRAYALSRSKLLGLLVAALSLAPFGVNLVIYGYHASGVAFPPFGCLETDNTTPALGLRSGPFNLITYIVAIISRVPLIVADVILIYITWTNLRGCAALTEIQHSKRIRLSDVLFRGGTIYFVILSVINVLHVILSATAVASEDSDNGFSVITIFTSPITAILISRFLLELQEANRMDVQIDPLDSANPYSTQSFISSLGGFVNPARSVWSDGDDDDSIELQAHSPSEAPESKVEGGAQTEVLEISSSTAQSFTAG</sequence>
<feature type="transmembrane region" description="Helical" evidence="2">
    <location>
        <begin position="225"/>
        <end position="247"/>
    </location>
</feature>
<keyword evidence="2" id="KW-0812">Transmembrane</keyword>
<evidence type="ECO:0000256" key="2">
    <source>
        <dbReference type="SAM" id="Phobius"/>
    </source>
</evidence>
<protein>
    <recommendedName>
        <fullName evidence="3">DUF6533 domain-containing protein</fullName>
    </recommendedName>
</protein>
<accession>A0A371D998</accession>
<evidence type="ECO:0000313" key="5">
    <source>
        <dbReference type="Proteomes" id="UP000256964"/>
    </source>
</evidence>
<organism evidence="4 5">
    <name type="scientific">Lentinus brumalis</name>
    <dbReference type="NCBI Taxonomy" id="2498619"/>
    <lineage>
        <taxon>Eukaryota</taxon>
        <taxon>Fungi</taxon>
        <taxon>Dikarya</taxon>
        <taxon>Basidiomycota</taxon>
        <taxon>Agaricomycotina</taxon>
        <taxon>Agaricomycetes</taxon>
        <taxon>Polyporales</taxon>
        <taxon>Polyporaceae</taxon>
        <taxon>Lentinus</taxon>
    </lineage>
</organism>
<keyword evidence="2" id="KW-1133">Transmembrane helix</keyword>